<dbReference type="Pfam" id="PF03717">
    <property type="entry name" value="PBP_dimer"/>
    <property type="match status" value="1"/>
</dbReference>
<sequence>MAQDTKGRTDHSTIKIGFVMALFGLALGGLWFRAGWVQIHEGEKLAAKADRQSHVTEYKFGERGRILDRNGQMLATSIESKSVCAHPYKITNVDVAADMLSRELGIRRTTIYKKLKSKRNFVWIKRQVTDRESSAVLKSKLPGVVLTSEYHRIYPNEHLAGQILGFVDIDGKGREGIERIYNDRLKPSEAKFVVQRDRKNGRYTLDISRQDVDINGQDIRLTIDIQIQHAAEQALAKSIAKYDARSGIVLVVDVSTGDILAMANQPFFNPNTVRSSKAYQRRLRALTDSYEPGSTLKPILFAAALEEKVIEPDTLINCENGRWHVARRLIRDTHPEQWLPANKVLRYSSNIGSAKIGMELGAERYYSYLAKLGFGEKTNIGLPGESSGIMRPAARWTSVDLAAISFGQGIGATALQMAKAFLCIANQGATRELNLVKSPKAERKNVSVQVFSPETTAKVLSMMKDVVHEDGTGRSARIEGITMAGKTGTAQKASPKGGYGDQYLSSFVALVPADNPELMVITMIDEPQKANYGSMVAAPVCREVTVRTLAYHGKLSETLVADDAEIVPMDEIVESAKSDIGPAQVQAVIDTDRVPNIAGMPVRRALEVLVKMGIVPVLKGTGMTVKRQKPAAGTPWPEDQTSEGEDDVFILWLS</sequence>
<dbReference type="InterPro" id="IPR050515">
    <property type="entry name" value="Beta-lactam/transpept"/>
</dbReference>
<dbReference type="SUPFAM" id="SSF54184">
    <property type="entry name" value="Penicillin-binding protein 2x (pbp-2x), c-terminal domain"/>
    <property type="match status" value="1"/>
</dbReference>
<evidence type="ECO:0000313" key="8">
    <source>
        <dbReference type="Proteomes" id="UP001053296"/>
    </source>
</evidence>
<dbReference type="SUPFAM" id="SSF56601">
    <property type="entry name" value="beta-lactamase/transpeptidase-like"/>
    <property type="match status" value="1"/>
</dbReference>
<evidence type="ECO:0000256" key="4">
    <source>
        <dbReference type="SAM" id="MobiDB-lite"/>
    </source>
</evidence>
<keyword evidence="2" id="KW-0645">Protease</keyword>
<gene>
    <name evidence="7" type="ORF">PSDVSF_15900</name>
</gene>
<dbReference type="InterPro" id="IPR036138">
    <property type="entry name" value="PBP_dimer_sf"/>
</dbReference>
<dbReference type="PANTHER" id="PTHR30627:SF1">
    <property type="entry name" value="PEPTIDOGLYCAN D,D-TRANSPEPTIDASE FTSI"/>
    <property type="match status" value="1"/>
</dbReference>
<organism evidence="7 8">
    <name type="scientific">Pseudodesulfovibrio sediminis</name>
    <dbReference type="NCBI Taxonomy" id="2810563"/>
    <lineage>
        <taxon>Bacteria</taxon>
        <taxon>Pseudomonadati</taxon>
        <taxon>Thermodesulfobacteriota</taxon>
        <taxon>Desulfovibrionia</taxon>
        <taxon>Desulfovibrionales</taxon>
        <taxon>Desulfovibrionaceae</taxon>
    </lineage>
</organism>
<reference evidence="7" key="1">
    <citation type="journal article" date="2022" name="Arch. Microbiol.">
        <title>Pseudodesulfovibrio sediminis sp. nov., a mesophilic and neutrophilic sulfate-reducing bacterium isolated from sediment of a brackish lake.</title>
        <authorList>
            <person name="Takahashi A."/>
            <person name="Kojima H."/>
            <person name="Watanabe M."/>
            <person name="Fukui M."/>
        </authorList>
    </citation>
    <scope>NUCLEOTIDE SEQUENCE</scope>
    <source>
        <strain evidence="7">SF6</strain>
    </source>
</reference>
<dbReference type="Gene3D" id="3.40.710.10">
    <property type="entry name" value="DD-peptidase/beta-lactamase superfamily"/>
    <property type="match status" value="1"/>
</dbReference>
<dbReference type="SUPFAM" id="SSF56519">
    <property type="entry name" value="Penicillin binding protein dimerisation domain"/>
    <property type="match status" value="1"/>
</dbReference>
<dbReference type="Gene3D" id="3.30.450.330">
    <property type="match status" value="1"/>
</dbReference>
<dbReference type="InterPro" id="IPR012338">
    <property type="entry name" value="Beta-lactam/transpept-like"/>
</dbReference>
<evidence type="ECO:0000256" key="2">
    <source>
        <dbReference type="ARBA" id="ARBA00022645"/>
    </source>
</evidence>
<keyword evidence="3 5" id="KW-0472">Membrane</keyword>
<dbReference type="RefSeq" id="WP_229595925.1">
    <property type="nucleotide sequence ID" value="NZ_AP024485.1"/>
</dbReference>
<comment type="subcellular location">
    <subcellularLocation>
        <location evidence="1">Membrane</location>
    </subcellularLocation>
</comment>
<dbReference type="Pfam" id="PF03793">
    <property type="entry name" value="PASTA"/>
    <property type="match status" value="1"/>
</dbReference>
<protein>
    <submittedName>
        <fullName evidence="7">Penicillin-binding protein</fullName>
    </submittedName>
</protein>
<keyword evidence="8" id="KW-1185">Reference proteome</keyword>
<dbReference type="Gene3D" id="3.90.1310.10">
    <property type="entry name" value="Penicillin-binding protein 2a (Domain 2)"/>
    <property type="match status" value="1"/>
</dbReference>
<dbReference type="Gene3D" id="1.10.150.770">
    <property type="match status" value="1"/>
</dbReference>
<dbReference type="PANTHER" id="PTHR30627">
    <property type="entry name" value="PEPTIDOGLYCAN D,D-TRANSPEPTIDASE"/>
    <property type="match status" value="1"/>
</dbReference>
<evidence type="ECO:0000256" key="3">
    <source>
        <dbReference type="ARBA" id="ARBA00023136"/>
    </source>
</evidence>
<keyword evidence="2" id="KW-0121">Carboxypeptidase</keyword>
<feature type="transmembrane region" description="Helical" evidence="5">
    <location>
        <begin position="12"/>
        <end position="32"/>
    </location>
</feature>
<proteinExistence type="predicted"/>
<keyword evidence="5" id="KW-0812">Transmembrane</keyword>
<keyword evidence="2" id="KW-0378">Hydrolase</keyword>
<accession>A0ABN6EU07</accession>
<name>A0ABN6EU07_9BACT</name>
<feature type="region of interest" description="Disordered" evidence="4">
    <location>
        <begin position="626"/>
        <end position="645"/>
    </location>
</feature>
<feature type="domain" description="PASTA" evidence="6">
    <location>
        <begin position="588"/>
        <end position="654"/>
    </location>
</feature>
<evidence type="ECO:0000259" key="6">
    <source>
        <dbReference type="PROSITE" id="PS51178"/>
    </source>
</evidence>
<dbReference type="PROSITE" id="PS51178">
    <property type="entry name" value="PASTA"/>
    <property type="match status" value="1"/>
</dbReference>
<dbReference type="InterPro" id="IPR001460">
    <property type="entry name" value="PCN-bd_Tpept"/>
</dbReference>
<dbReference type="InterPro" id="IPR005543">
    <property type="entry name" value="PASTA_dom"/>
</dbReference>
<evidence type="ECO:0000256" key="5">
    <source>
        <dbReference type="SAM" id="Phobius"/>
    </source>
</evidence>
<dbReference type="Pfam" id="PF00905">
    <property type="entry name" value="Transpeptidase"/>
    <property type="match status" value="1"/>
</dbReference>
<evidence type="ECO:0000313" key="7">
    <source>
        <dbReference type="EMBL" id="BCS88348.1"/>
    </source>
</evidence>
<dbReference type="InterPro" id="IPR005311">
    <property type="entry name" value="PBP_dimer"/>
</dbReference>
<evidence type="ECO:0000256" key="1">
    <source>
        <dbReference type="ARBA" id="ARBA00004370"/>
    </source>
</evidence>
<dbReference type="EMBL" id="AP024485">
    <property type="protein sequence ID" value="BCS88348.1"/>
    <property type="molecule type" value="Genomic_DNA"/>
</dbReference>
<keyword evidence="5" id="KW-1133">Transmembrane helix</keyword>
<dbReference type="Proteomes" id="UP001053296">
    <property type="component" value="Chromosome"/>
</dbReference>